<proteinExistence type="predicted"/>
<reference evidence="3" key="1">
    <citation type="journal article" date="2017" name="Nat. Commun.">
        <title>The asparagus genome sheds light on the origin and evolution of a young Y chromosome.</title>
        <authorList>
            <person name="Harkess A."/>
            <person name="Zhou J."/>
            <person name="Xu C."/>
            <person name="Bowers J.E."/>
            <person name="Van der Hulst R."/>
            <person name="Ayyampalayam S."/>
            <person name="Mercati F."/>
            <person name="Riccardi P."/>
            <person name="McKain M.R."/>
            <person name="Kakrana A."/>
            <person name="Tang H."/>
            <person name="Ray J."/>
            <person name="Groenendijk J."/>
            <person name="Arikit S."/>
            <person name="Mathioni S.M."/>
            <person name="Nakano M."/>
            <person name="Shan H."/>
            <person name="Telgmann-Rauber A."/>
            <person name="Kanno A."/>
            <person name="Yue Z."/>
            <person name="Chen H."/>
            <person name="Li W."/>
            <person name="Chen Y."/>
            <person name="Xu X."/>
            <person name="Zhang Y."/>
            <person name="Luo S."/>
            <person name="Chen H."/>
            <person name="Gao J."/>
            <person name="Mao Z."/>
            <person name="Pires J.C."/>
            <person name="Luo M."/>
            <person name="Kudrna D."/>
            <person name="Wing R.A."/>
            <person name="Meyers B.C."/>
            <person name="Yi K."/>
            <person name="Kong H."/>
            <person name="Lavrijsen P."/>
            <person name="Sunseri F."/>
            <person name="Falavigna A."/>
            <person name="Ye Y."/>
            <person name="Leebens-Mack J.H."/>
            <person name="Chen G."/>
        </authorList>
    </citation>
    <scope>NUCLEOTIDE SEQUENCE [LARGE SCALE GENOMIC DNA]</scope>
    <source>
        <strain evidence="3">cv. DH0086</strain>
    </source>
</reference>
<evidence type="ECO:0000313" key="2">
    <source>
        <dbReference type="EMBL" id="ONK76381.1"/>
    </source>
</evidence>
<sequence length="152" mass="16138">MTRRLRPPALSAVFSGDCRGRSLLVFYLNVVAHRPSARRRLAAVPAAPRPPPAPPPPPCNACRHRRRHAAARRPSAVACLRSGRPPRLVGHPPPGCLAAVAAARHPLVIARQRLGYPSPPLPGYAVAAARYGRFVRSPPLPGGHRPSAAAAI</sequence>
<feature type="region of interest" description="Disordered" evidence="1">
    <location>
        <begin position="42"/>
        <end position="68"/>
    </location>
</feature>
<feature type="compositionally biased region" description="Pro residues" evidence="1">
    <location>
        <begin position="47"/>
        <end position="59"/>
    </location>
</feature>
<name>A0A5P1FIB4_ASPOF</name>
<dbReference type="EMBL" id="CM007383">
    <property type="protein sequence ID" value="ONK76381.1"/>
    <property type="molecule type" value="Genomic_DNA"/>
</dbReference>
<organism evidence="2 3">
    <name type="scientific">Asparagus officinalis</name>
    <name type="common">Garden asparagus</name>
    <dbReference type="NCBI Taxonomy" id="4686"/>
    <lineage>
        <taxon>Eukaryota</taxon>
        <taxon>Viridiplantae</taxon>
        <taxon>Streptophyta</taxon>
        <taxon>Embryophyta</taxon>
        <taxon>Tracheophyta</taxon>
        <taxon>Spermatophyta</taxon>
        <taxon>Magnoliopsida</taxon>
        <taxon>Liliopsida</taxon>
        <taxon>Asparagales</taxon>
        <taxon>Asparagaceae</taxon>
        <taxon>Asparagoideae</taxon>
        <taxon>Asparagus</taxon>
    </lineage>
</organism>
<dbReference type="OMA" id="CIAPRAH"/>
<evidence type="ECO:0000313" key="3">
    <source>
        <dbReference type="Proteomes" id="UP000243459"/>
    </source>
</evidence>
<dbReference type="AlphaFoldDB" id="A0A5P1FIB4"/>
<protein>
    <submittedName>
        <fullName evidence="2">Uncharacterized protein</fullName>
    </submittedName>
</protein>
<evidence type="ECO:0000256" key="1">
    <source>
        <dbReference type="SAM" id="MobiDB-lite"/>
    </source>
</evidence>
<dbReference type="Proteomes" id="UP000243459">
    <property type="component" value="Chromosome 3"/>
</dbReference>
<keyword evidence="3" id="KW-1185">Reference proteome</keyword>
<accession>A0A5P1FIB4</accession>
<dbReference type="Gramene" id="ONK76381">
    <property type="protein sequence ID" value="ONK76381"/>
    <property type="gene ID" value="A4U43_C03F27090"/>
</dbReference>
<gene>
    <name evidence="2" type="ORF">A4U43_C03F27090</name>
</gene>